<organism evidence="2">
    <name type="scientific">marine metagenome</name>
    <dbReference type="NCBI Taxonomy" id="408172"/>
    <lineage>
        <taxon>unclassified sequences</taxon>
        <taxon>metagenomes</taxon>
        <taxon>ecological metagenomes</taxon>
    </lineage>
</organism>
<feature type="region of interest" description="Disordered" evidence="1">
    <location>
        <begin position="17"/>
        <end position="56"/>
    </location>
</feature>
<name>A0A381Y6R4_9ZZZZ</name>
<feature type="compositionally biased region" description="Polar residues" evidence="1">
    <location>
        <begin position="45"/>
        <end position="56"/>
    </location>
</feature>
<sequence>MPPESVLAGLCGHVSNFLPDAARSPGKESQTRGARGWLGGRDSNPDSAVQSRVSYH</sequence>
<dbReference type="AlphaFoldDB" id="A0A381Y6R4"/>
<reference evidence="2" key="1">
    <citation type="submission" date="2018-05" db="EMBL/GenBank/DDBJ databases">
        <authorList>
            <person name="Lanie J.A."/>
            <person name="Ng W.-L."/>
            <person name="Kazmierczak K.M."/>
            <person name="Andrzejewski T.M."/>
            <person name="Davidsen T.M."/>
            <person name="Wayne K.J."/>
            <person name="Tettelin H."/>
            <person name="Glass J.I."/>
            <person name="Rusch D."/>
            <person name="Podicherti R."/>
            <person name="Tsui H.-C.T."/>
            <person name="Winkler M.E."/>
        </authorList>
    </citation>
    <scope>NUCLEOTIDE SEQUENCE</scope>
</reference>
<dbReference type="EMBL" id="UINC01017520">
    <property type="protein sequence ID" value="SVA72714.1"/>
    <property type="molecule type" value="Genomic_DNA"/>
</dbReference>
<evidence type="ECO:0000313" key="2">
    <source>
        <dbReference type="EMBL" id="SVA72714.1"/>
    </source>
</evidence>
<evidence type="ECO:0000256" key="1">
    <source>
        <dbReference type="SAM" id="MobiDB-lite"/>
    </source>
</evidence>
<accession>A0A381Y6R4</accession>
<proteinExistence type="predicted"/>
<gene>
    <name evidence="2" type="ORF">METZ01_LOCUS125568</name>
</gene>
<protein>
    <submittedName>
        <fullName evidence="2">Uncharacterized protein</fullName>
    </submittedName>
</protein>